<reference evidence="6 7" key="1">
    <citation type="journal article" date="2016" name="Nat. Commun.">
        <title>Thousands of microbial genomes shed light on interconnected biogeochemical processes in an aquifer system.</title>
        <authorList>
            <person name="Anantharaman K."/>
            <person name="Brown C.T."/>
            <person name="Hug L.A."/>
            <person name="Sharon I."/>
            <person name="Castelle C.J."/>
            <person name="Probst A.J."/>
            <person name="Thomas B.C."/>
            <person name="Singh A."/>
            <person name="Wilkins M.J."/>
            <person name="Karaoz U."/>
            <person name="Brodie E.L."/>
            <person name="Williams K.H."/>
            <person name="Hubbard S.S."/>
            <person name="Banfield J.F."/>
        </authorList>
    </citation>
    <scope>NUCLEOTIDE SEQUENCE [LARGE SCALE GENOMIC DNA]</scope>
</reference>
<proteinExistence type="predicted"/>
<dbReference type="InterPro" id="IPR036615">
    <property type="entry name" value="Mur_ligase_C_dom_sf"/>
</dbReference>
<dbReference type="Proteomes" id="UP000177126">
    <property type="component" value="Unassembled WGS sequence"/>
</dbReference>
<dbReference type="InterPro" id="IPR004101">
    <property type="entry name" value="Mur_ligase_C"/>
</dbReference>
<evidence type="ECO:0000256" key="3">
    <source>
        <dbReference type="ARBA" id="ARBA00022840"/>
    </source>
</evidence>
<dbReference type="PANTHER" id="PTHR43024:SF1">
    <property type="entry name" value="UDP-N-ACETYLMURAMOYL-TRIPEPTIDE--D-ALANYL-D-ALANINE LIGASE"/>
    <property type="match status" value="1"/>
</dbReference>
<sequence>MSKRILILLLRLLAQATLRRYKPLVIGVTGSVGKTSAREAISAILKEKFSTRRSIKNYNNEIGAPLTILGQTSGGKSVWQWLQIFLIGFFEIFYTKDYPKILILEMGADKMGDISYLTDFIKCHIGVITAIGEIPVHVEFFQSVDQVAREKSALISNIDKGGWAVLNYDDERVRAMMKKTSAQIFTYGFDERADLRASNFEQHLDNLSEAGISFKVDYQGSNVPIRLRSGYAKHQVSSILAGIAVGLIFKMNLVEIGEALKNYQPPVGRLHLLRGLKKTWIIDDTYNSSPSSALGAFDVMEKISNLREDGQPGRKIAALGDMLELGSFTEQAHRQVGAKAAKVLDIVLAVGERSIFMADEAQKNGLTENKVLYFASSEEAGRELRNLIREGDVILVKGSQGIRMEKIVKEIMAEPEKAKELLVRQEESWENH</sequence>
<accession>A0A1G2FTU9</accession>
<dbReference type="GO" id="GO:0016881">
    <property type="term" value="F:acid-amino acid ligase activity"/>
    <property type="evidence" value="ECO:0007669"/>
    <property type="project" value="InterPro"/>
</dbReference>
<dbReference type="InterPro" id="IPR051046">
    <property type="entry name" value="MurCDEF_CellWall_CoF430Synth"/>
</dbReference>
<keyword evidence="1" id="KW-0436">Ligase</keyword>
<keyword evidence="3" id="KW-0067">ATP-binding</keyword>
<dbReference type="Pfam" id="PF08245">
    <property type="entry name" value="Mur_ligase_M"/>
    <property type="match status" value="1"/>
</dbReference>
<keyword evidence="2" id="KW-0547">Nucleotide-binding</keyword>
<evidence type="ECO:0000313" key="7">
    <source>
        <dbReference type="Proteomes" id="UP000177126"/>
    </source>
</evidence>
<protein>
    <recommendedName>
        <fullName evidence="8">UDP-N-acetylmuramoyl-tripeptide--D-alanyl-D-alanine ligase</fullName>
    </recommendedName>
</protein>
<evidence type="ECO:0000313" key="6">
    <source>
        <dbReference type="EMBL" id="OGZ41473.1"/>
    </source>
</evidence>
<feature type="domain" description="Mur ligase C-terminal" evidence="4">
    <location>
        <begin position="268"/>
        <end position="399"/>
    </location>
</feature>
<organism evidence="6 7">
    <name type="scientific">Candidatus Portnoybacteria bacterium RIFCSPLOWO2_02_FULL_39_11</name>
    <dbReference type="NCBI Taxonomy" id="1802001"/>
    <lineage>
        <taxon>Bacteria</taxon>
        <taxon>Candidatus Portnoyibacteriota</taxon>
    </lineage>
</organism>
<dbReference type="PANTHER" id="PTHR43024">
    <property type="entry name" value="UDP-N-ACETYLMURAMOYL-TRIPEPTIDE--D-ALANYL-D-ALANINE LIGASE"/>
    <property type="match status" value="1"/>
</dbReference>
<dbReference type="Gene3D" id="3.40.1190.10">
    <property type="entry name" value="Mur-like, catalytic domain"/>
    <property type="match status" value="1"/>
</dbReference>
<evidence type="ECO:0008006" key="8">
    <source>
        <dbReference type="Google" id="ProtNLM"/>
    </source>
</evidence>
<feature type="domain" description="Mur ligase central" evidence="5">
    <location>
        <begin position="98"/>
        <end position="245"/>
    </location>
</feature>
<dbReference type="SUPFAM" id="SSF53623">
    <property type="entry name" value="MurD-like peptide ligases, catalytic domain"/>
    <property type="match status" value="1"/>
</dbReference>
<dbReference type="InterPro" id="IPR013221">
    <property type="entry name" value="Mur_ligase_cen"/>
</dbReference>
<gene>
    <name evidence="6" type="ORF">A3B04_03270</name>
</gene>
<evidence type="ECO:0000259" key="5">
    <source>
        <dbReference type="Pfam" id="PF08245"/>
    </source>
</evidence>
<dbReference type="GO" id="GO:0005524">
    <property type="term" value="F:ATP binding"/>
    <property type="evidence" value="ECO:0007669"/>
    <property type="project" value="UniProtKB-KW"/>
</dbReference>
<dbReference type="InterPro" id="IPR036565">
    <property type="entry name" value="Mur-like_cat_sf"/>
</dbReference>
<evidence type="ECO:0000256" key="2">
    <source>
        <dbReference type="ARBA" id="ARBA00022741"/>
    </source>
</evidence>
<name>A0A1G2FTU9_9BACT</name>
<dbReference type="Pfam" id="PF02875">
    <property type="entry name" value="Mur_ligase_C"/>
    <property type="match status" value="1"/>
</dbReference>
<dbReference type="SUPFAM" id="SSF53244">
    <property type="entry name" value="MurD-like peptide ligases, peptide-binding domain"/>
    <property type="match status" value="1"/>
</dbReference>
<comment type="caution">
    <text evidence="6">The sequence shown here is derived from an EMBL/GenBank/DDBJ whole genome shotgun (WGS) entry which is preliminary data.</text>
</comment>
<dbReference type="EMBL" id="MHNF01000012">
    <property type="protein sequence ID" value="OGZ41473.1"/>
    <property type="molecule type" value="Genomic_DNA"/>
</dbReference>
<evidence type="ECO:0000256" key="1">
    <source>
        <dbReference type="ARBA" id="ARBA00022598"/>
    </source>
</evidence>
<dbReference type="Gene3D" id="3.90.190.20">
    <property type="entry name" value="Mur ligase, C-terminal domain"/>
    <property type="match status" value="1"/>
</dbReference>
<evidence type="ECO:0000259" key="4">
    <source>
        <dbReference type="Pfam" id="PF02875"/>
    </source>
</evidence>
<dbReference type="AlphaFoldDB" id="A0A1G2FTU9"/>